<feature type="region of interest" description="Disordered" evidence="1">
    <location>
        <begin position="1"/>
        <end position="23"/>
    </location>
</feature>
<keyword evidence="3" id="KW-1185">Reference proteome</keyword>
<dbReference type="AlphaFoldDB" id="A0AA88IC04"/>
<evidence type="ECO:0000313" key="2">
    <source>
        <dbReference type="EMBL" id="KAK2723786.1"/>
    </source>
</evidence>
<dbReference type="Proteomes" id="UP001187531">
    <property type="component" value="Unassembled WGS sequence"/>
</dbReference>
<reference evidence="2" key="1">
    <citation type="submission" date="2023-07" db="EMBL/GenBank/DDBJ databases">
        <title>Chromosome-level genome assembly of Artemia franciscana.</title>
        <authorList>
            <person name="Jo E."/>
        </authorList>
    </citation>
    <scope>NUCLEOTIDE SEQUENCE</scope>
    <source>
        <tissue evidence="2">Whole body</tissue>
    </source>
</reference>
<evidence type="ECO:0000313" key="3">
    <source>
        <dbReference type="Proteomes" id="UP001187531"/>
    </source>
</evidence>
<accession>A0AA88IC04</accession>
<evidence type="ECO:0000256" key="1">
    <source>
        <dbReference type="SAM" id="MobiDB-lite"/>
    </source>
</evidence>
<sequence>MGSKIKDENRFEDRASPDRESDELKIVPTRFPKPPKRNQEFNHVDLNITYEESETDGFQAVENHMPRFKSSFGRKISQNYGSNLDRSESDQFYLMLFDHSFDKSQLHVIDLI</sequence>
<protein>
    <submittedName>
        <fullName evidence="2">Uncharacterized protein</fullName>
    </submittedName>
</protein>
<name>A0AA88IC04_ARTSF</name>
<gene>
    <name evidence="2" type="ORF">QYM36_002208</name>
</gene>
<organism evidence="2 3">
    <name type="scientific">Artemia franciscana</name>
    <name type="common">Brine shrimp</name>
    <name type="synonym">Artemia sanfranciscana</name>
    <dbReference type="NCBI Taxonomy" id="6661"/>
    <lineage>
        <taxon>Eukaryota</taxon>
        <taxon>Metazoa</taxon>
        <taxon>Ecdysozoa</taxon>
        <taxon>Arthropoda</taxon>
        <taxon>Crustacea</taxon>
        <taxon>Branchiopoda</taxon>
        <taxon>Anostraca</taxon>
        <taxon>Artemiidae</taxon>
        <taxon>Artemia</taxon>
    </lineage>
</organism>
<comment type="caution">
    <text evidence="2">The sequence shown here is derived from an EMBL/GenBank/DDBJ whole genome shotgun (WGS) entry which is preliminary data.</text>
</comment>
<dbReference type="EMBL" id="JAVRJZ010000004">
    <property type="protein sequence ID" value="KAK2723786.1"/>
    <property type="molecule type" value="Genomic_DNA"/>
</dbReference>
<proteinExistence type="predicted"/>